<organism evidence="1 2">
    <name type="scientific">Perkinsus olseni</name>
    <name type="common">Perkinsus atlanticus</name>
    <dbReference type="NCBI Taxonomy" id="32597"/>
    <lineage>
        <taxon>Eukaryota</taxon>
        <taxon>Sar</taxon>
        <taxon>Alveolata</taxon>
        <taxon>Perkinsozoa</taxon>
        <taxon>Perkinsea</taxon>
        <taxon>Perkinsida</taxon>
        <taxon>Perkinsidae</taxon>
        <taxon>Perkinsus</taxon>
    </lineage>
</organism>
<reference evidence="1 2" key="1">
    <citation type="submission" date="2020-04" db="EMBL/GenBank/DDBJ databases">
        <title>Perkinsus olseni comparative genomics.</title>
        <authorList>
            <person name="Bogema D.R."/>
        </authorList>
    </citation>
    <scope>NUCLEOTIDE SEQUENCE [LARGE SCALE GENOMIC DNA]</scope>
    <source>
        <strain evidence="1 2">ATCC PRA-207</strain>
    </source>
</reference>
<dbReference type="EMBL" id="JABANO010005218">
    <property type="protein sequence ID" value="KAF4753867.1"/>
    <property type="molecule type" value="Genomic_DNA"/>
</dbReference>
<name>A0A7J6UA36_PEROL</name>
<evidence type="ECO:0000313" key="1">
    <source>
        <dbReference type="EMBL" id="KAF4753867.1"/>
    </source>
</evidence>
<evidence type="ECO:0000313" key="2">
    <source>
        <dbReference type="Proteomes" id="UP000553632"/>
    </source>
</evidence>
<dbReference type="Proteomes" id="UP000553632">
    <property type="component" value="Unassembled WGS sequence"/>
</dbReference>
<keyword evidence="2" id="KW-1185">Reference proteome</keyword>
<dbReference type="AlphaFoldDB" id="A0A7J6UA36"/>
<comment type="caution">
    <text evidence="1">The sequence shown here is derived from an EMBL/GenBank/DDBJ whole genome shotgun (WGS) entry which is preliminary data.</text>
</comment>
<gene>
    <name evidence="1" type="ORF">FOZ63_033523</name>
</gene>
<proteinExistence type="predicted"/>
<protein>
    <submittedName>
        <fullName evidence="1">Uncharacterized protein</fullName>
    </submittedName>
</protein>
<accession>A0A7J6UA36</accession>
<sequence length="143" mass="16269">MTMKASLRLVIPGVITTSAMWQRPSKVYCHFYEALQSVCLLTRPGGDLTGISSHRVSAYEDDPRVPYYQSSNWKPDPTKPHLSVNRRGVKSYMLYRTDEVGLRDHDMLPPWLKKTRDSNVFRLPSYGSGPPSYEEAMASVEDV</sequence>